<evidence type="ECO:0000313" key="2">
    <source>
        <dbReference type="EMBL" id="OBU10158.1"/>
    </source>
</evidence>
<protein>
    <submittedName>
        <fullName evidence="2">Co-chaperone YbbN</fullName>
    </submittedName>
</protein>
<evidence type="ECO:0000313" key="3">
    <source>
        <dbReference type="Proteomes" id="UP000092377"/>
    </source>
</evidence>
<dbReference type="SUPFAM" id="SSF48452">
    <property type="entry name" value="TPR-like"/>
    <property type="match status" value="1"/>
</dbReference>
<dbReference type="PANTHER" id="PTHR43601:SF3">
    <property type="entry name" value="THIOREDOXIN, MITOCHONDRIAL"/>
    <property type="match status" value="1"/>
</dbReference>
<dbReference type="PANTHER" id="PTHR43601">
    <property type="entry name" value="THIOREDOXIN, MITOCHONDRIAL"/>
    <property type="match status" value="1"/>
</dbReference>
<keyword evidence="3" id="KW-1185">Reference proteome</keyword>
<dbReference type="Pfam" id="PF00085">
    <property type="entry name" value="Thioredoxin"/>
    <property type="match status" value="1"/>
</dbReference>
<accession>A0A1B8HL95</accession>
<dbReference type="AlphaFoldDB" id="A0A1B8HL95"/>
<dbReference type="EMBL" id="LZEY01000016">
    <property type="protein sequence ID" value="OBU10158.1"/>
    <property type="molecule type" value="Genomic_DNA"/>
</dbReference>
<feature type="domain" description="Thioredoxin" evidence="1">
    <location>
        <begin position="1"/>
        <end position="120"/>
    </location>
</feature>
<reference evidence="3" key="1">
    <citation type="submission" date="2016-06" db="EMBL/GenBank/DDBJ databases">
        <authorList>
            <person name="Butler K."/>
        </authorList>
    </citation>
    <scope>NUCLEOTIDE SEQUENCE [LARGE SCALE GENOMIC DNA]</scope>
    <source>
        <strain evidence="3">GCSL-Mp20</strain>
    </source>
</reference>
<dbReference type="CDD" id="cd02956">
    <property type="entry name" value="ybbN"/>
    <property type="match status" value="1"/>
</dbReference>
<dbReference type="InterPro" id="IPR013766">
    <property type="entry name" value="Thioredoxin_domain"/>
</dbReference>
<evidence type="ECO:0000259" key="1">
    <source>
        <dbReference type="PROSITE" id="PS51352"/>
    </source>
</evidence>
<dbReference type="GO" id="GO:0045454">
    <property type="term" value="P:cell redox homeostasis"/>
    <property type="evidence" value="ECO:0007669"/>
    <property type="project" value="TreeGrafter"/>
</dbReference>
<name>A0A1B8HL95_9GAMM</name>
<dbReference type="InterPro" id="IPR011990">
    <property type="entry name" value="TPR-like_helical_dom_sf"/>
</dbReference>
<sequence length="293" mass="32678">MNMLSNTNNTHNAHSTDVNESNLRQVIEASMQVPVVFFFHSPQSPQCQELGATLEKIAAEYAGMMILARVNCDTEQMIASQFGLRAVPTTYLFREGQPVDGFEGPQSEETVRTFLAKFLPNESEIKAGQAIELIEAGDFQAALPLLREAHQLDERNSEITLLLVQTLLEVNLSEEAEKVLKSVPIQDQDTRYHSFLSQIELQKQAADTPEIQELQTAFAADAENAELAVQLALKLHEVHRNDEALALLFSFLKRDLGAAEGRVRKTMMDIMAAMGTSDSTAASYRRKLYSLLY</sequence>
<gene>
    <name evidence="2" type="ORF">AYY18_18770</name>
</gene>
<organism evidence="2 3">
    <name type="scientific">Morganella psychrotolerans</name>
    <dbReference type="NCBI Taxonomy" id="368603"/>
    <lineage>
        <taxon>Bacteria</taxon>
        <taxon>Pseudomonadati</taxon>
        <taxon>Pseudomonadota</taxon>
        <taxon>Gammaproteobacteria</taxon>
        <taxon>Enterobacterales</taxon>
        <taxon>Morganellaceae</taxon>
        <taxon>Morganella</taxon>
    </lineage>
</organism>
<dbReference type="Gene3D" id="3.40.30.10">
    <property type="entry name" value="Glutaredoxin"/>
    <property type="match status" value="1"/>
</dbReference>
<dbReference type="Pfam" id="PF14559">
    <property type="entry name" value="TPR_19"/>
    <property type="match status" value="1"/>
</dbReference>
<dbReference type="GO" id="GO:0006950">
    <property type="term" value="P:response to stress"/>
    <property type="evidence" value="ECO:0007669"/>
    <property type="project" value="UniProtKB-ARBA"/>
</dbReference>
<dbReference type="InterPro" id="IPR036249">
    <property type="entry name" value="Thioredoxin-like_sf"/>
</dbReference>
<dbReference type="Gene3D" id="1.25.40.10">
    <property type="entry name" value="Tetratricopeptide repeat domain"/>
    <property type="match status" value="2"/>
</dbReference>
<dbReference type="RefSeq" id="WP_067401844.1">
    <property type="nucleotide sequence ID" value="NZ_LZEY01000016.1"/>
</dbReference>
<proteinExistence type="predicted"/>
<dbReference type="Pfam" id="PF14561">
    <property type="entry name" value="TPR_20"/>
    <property type="match status" value="1"/>
</dbReference>
<dbReference type="SUPFAM" id="SSF52833">
    <property type="entry name" value="Thioredoxin-like"/>
    <property type="match status" value="1"/>
</dbReference>
<comment type="caution">
    <text evidence="2">The sequence shown here is derived from an EMBL/GenBank/DDBJ whole genome shotgun (WGS) entry which is preliminary data.</text>
</comment>
<dbReference type="PROSITE" id="PS51352">
    <property type="entry name" value="THIOREDOXIN_2"/>
    <property type="match status" value="1"/>
</dbReference>
<dbReference type="OrthoDB" id="9790390at2"/>
<dbReference type="Proteomes" id="UP000092377">
    <property type="component" value="Unassembled WGS sequence"/>
</dbReference>